<dbReference type="Gene3D" id="1.10.530.10">
    <property type="match status" value="1"/>
</dbReference>
<dbReference type="PRINTS" id="PR01002">
    <property type="entry name" value="FLGFLGJ"/>
</dbReference>
<dbReference type="STRING" id="391936.S7S_14780"/>
<comment type="function">
    <text evidence="1">Flagellum-specific muramidase which hydrolyzes the peptidoglycan layer to assemble the rod structure in the periplasmic space.</text>
</comment>
<dbReference type="RefSeq" id="WP_008733727.1">
    <property type="nucleotide sequence ID" value="NZ_CP004387.1"/>
</dbReference>
<evidence type="ECO:0000256" key="7">
    <source>
        <dbReference type="ARBA" id="ARBA00022795"/>
    </source>
</evidence>
<keyword evidence="6" id="KW-0574">Periplasm</keyword>
<evidence type="ECO:0000313" key="14">
    <source>
        <dbReference type="Proteomes" id="UP000006764"/>
    </source>
</evidence>
<evidence type="ECO:0000256" key="1">
    <source>
        <dbReference type="ARBA" id="ARBA00002954"/>
    </source>
</evidence>
<dbReference type="PANTHER" id="PTHR33308:SF9">
    <property type="entry name" value="PEPTIDOGLYCAN HYDROLASE FLGJ"/>
    <property type="match status" value="1"/>
</dbReference>
<comment type="similarity">
    <text evidence="4">In the C-terminal section; belongs to the glycosyl hydrolase 73 family.</text>
</comment>
<dbReference type="GO" id="GO:0016798">
    <property type="term" value="F:hydrolase activity, acting on glycosyl bonds"/>
    <property type="evidence" value="ECO:0007669"/>
    <property type="project" value="UniProtKB-KW"/>
</dbReference>
<sequence>MSIGNLNQQLALDVQGLARVRRSAAEDPQRELQNAAAQFEALFLHQMLKSMRDATPRADLMDSASVRFHESLLDQQLSVHLAGRGTGLAEQLVRQLSGDAPLAPPKPLWGAAPAPRAEATSGRVGFIERLAPAAQAAAGRTGVPAKLIIAQAALETGWGRHDIRTADGRDSHNLFGIKAGADWRGETTEVVTHEYINGERVRVTDHFRVYDSLDAALTDHGRLLTQHERYAGVLSATSDEAAAQALQAGGYATDPDYADKLIAVMRGIDLPGTENQSLAALDSTDGPIRPSAPAFF</sequence>
<dbReference type="InterPro" id="IPR002901">
    <property type="entry name" value="MGlyc_endo_b_GlcNAc-like_dom"/>
</dbReference>
<dbReference type="NCBIfam" id="TIGR02541">
    <property type="entry name" value="flagell_FlgJ"/>
    <property type="match status" value="1"/>
</dbReference>
<evidence type="ECO:0000256" key="8">
    <source>
        <dbReference type="ARBA" id="ARBA00022801"/>
    </source>
</evidence>
<evidence type="ECO:0000256" key="4">
    <source>
        <dbReference type="ARBA" id="ARBA00007974"/>
    </source>
</evidence>
<dbReference type="Pfam" id="PF01832">
    <property type="entry name" value="Glucosaminidase"/>
    <property type="match status" value="1"/>
</dbReference>
<dbReference type="Pfam" id="PF10135">
    <property type="entry name" value="Rod-binding"/>
    <property type="match status" value="1"/>
</dbReference>
<dbReference type="InterPro" id="IPR019301">
    <property type="entry name" value="Flagellar_prot_FlgJ_N"/>
</dbReference>
<reference evidence="13 14" key="1">
    <citation type="journal article" date="2012" name="J. Bacteriol.">
        <title>Genome sequence of an alkane-degrading bacterium, Alcanivorax pacificus type strain W11-5, isolated from deep sea sediment.</title>
        <authorList>
            <person name="Lai Q."/>
            <person name="Shao Z."/>
        </authorList>
    </citation>
    <scope>NUCLEOTIDE SEQUENCE [LARGE SCALE GENOMIC DNA]</scope>
    <source>
        <strain evidence="13 14">W11-5</strain>
    </source>
</reference>
<dbReference type="InterPro" id="IPR013377">
    <property type="entry name" value="FlgJ"/>
</dbReference>
<dbReference type="GO" id="GO:0042597">
    <property type="term" value="C:periplasmic space"/>
    <property type="evidence" value="ECO:0007669"/>
    <property type="project" value="UniProtKB-SubCell"/>
</dbReference>
<dbReference type="InterPro" id="IPR051056">
    <property type="entry name" value="Glycosyl_Hydrolase_73"/>
</dbReference>
<evidence type="ECO:0000256" key="3">
    <source>
        <dbReference type="ARBA" id="ARBA00006880"/>
    </source>
</evidence>
<comment type="subcellular location">
    <subcellularLocation>
        <location evidence="2">Periplasm</location>
    </subcellularLocation>
</comment>
<comment type="similarity">
    <text evidence="3">In the N-terminal section; belongs to the FlgJ family.</text>
</comment>
<dbReference type="OrthoDB" id="289937at2"/>
<organism evidence="13 14">
    <name type="scientific">Isoalcanivorax pacificus W11-5</name>
    <dbReference type="NCBI Taxonomy" id="391936"/>
    <lineage>
        <taxon>Bacteria</taxon>
        <taxon>Pseudomonadati</taxon>
        <taxon>Pseudomonadota</taxon>
        <taxon>Gammaproteobacteria</taxon>
        <taxon>Oceanospirillales</taxon>
        <taxon>Alcanivoracaceae</taxon>
        <taxon>Isoalcanivorax</taxon>
    </lineage>
</organism>
<dbReference type="HOGENOM" id="CLU_013771_3_0_6"/>
<keyword evidence="14" id="KW-1185">Reference proteome</keyword>
<evidence type="ECO:0000256" key="5">
    <source>
        <dbReference type="ARBA" id="ARBA00013433"/>
    </source>
</evidence>
<protein>
    <recommendedName>
        <fullName evidence="5">Peptidoglycan hydrolase FlgJ</fullName>
    </recommendedName>
    <alternativeName>
        <fullName evidence="11">Muramidase FlgJ</fullName>
    </alternativeName>
</protein>
<proteinExistence type="inferred from homology"/>
<accession>A0A0B4XSH1</accession>
<name>A0A0B4XSH1_9GAMM</name>
<gene>
    <name evidence="13" type="ORF">S7S_14780</name>
</gene>
<evidence type="ECO:0000313" key="13">
    <source>
        <dbReference type="EMBL" id="AJD49368.1"/>
    </source>
</evidence>
<dbReference type="GO" id="GO:0071555">
    <property type="term" value="P:cell wall organization"/>
    <property type="evidence" value="ECO:0007669"/>
    <property type="project" value="UniProtKB-KW"/>
</dbReference>
<keyword evidence="10" id="KW-0961">Cell wall biogenesis/degradation</keyword>
<evidence type="ECO:0000256" key="11">
    <source>
        <dbReference type="ARBA" id="ARBA00030835"/>
    </source>
</evidence>
<dbReference type="SMART" id="SM00047">
    <property type="entry name" value="LYZ2"/>
    <property type="match status" value="1"/>
</dbReference>
<dbReference type="KEGG" id="apac:S7S_14780"/>
<evidence type="ECO:0000259" key="12">
    <source>
        <dbReference type="SMART" id="SM00047"/>
    </source>
</evidence>
<dbReference type="Proteomes" id="UP000006764">
    <property type="component" value="Chromosome"/>
</dbReference>
<dbReference type="AlphaFoldDB" id="A0A0B4XSH1"/>
<keyword evidence="8 13" id="KW-0378">Hydrolase</keyword>
<dbReference type="Gene3D" id="2.10.70.40">
    <property type="entry name" value="peptidoglycan hydrolase"/>
    <property type="match status" value="1"/>
</dbReference>
<evidence type="ECO:0000256" key="10">
    <source>
        <dbReference type="ARBA" id="ARBA00023316"/>
    </source>
</evidence>
<dbReference type="GO" id="GO:0071973">
    <property type="term" value="P:bacterial-type flagellum-dependent cell motility"/>
    <property type="evidence" value="ECO:0007669"/>
    <property type="project" value="TreeGrafter"/>
</dbReference>
<evidence type="ECO:0000256" key="9">
    <source>
        <dbReference type="ARBA" id="ARBA00023295"/>
    </source>
</evidence>
<keyword evidence="7" id="KW-1005">Bacterial flagellum biogenesis</keyword>
<keyword evidence="9" id="KW-0326">Glycosidase</keyword>
<evidence type="ECO:0000256" key="2">
    <source>
        <dbReference type="ARBA" id="ARBA00004418"/>
    </source>
</evidence>
<dbReference type="GO" id="GO:0004040">
    <property type="term" value="F:amidase activity"/>
    <property type="evidence" value="ECO:0007669"/>
    <property type="project" value="InterPro"/>
</dbReference>
<dbReference type="EMBL" id="CP004387">
    <property type="protein sequence ID" value="AJD49368.1"/>
    <property type="molecule type" value="Genomic_DNA"/>
</dbReference>
<feature type="domain" description="Mannosyl-glycoprotein endo-beta-N-acetylglucosamidase-like" evidence="12">
    <location>
        <begin position="111"/>
        <end position="276"/>
    </location>
</feature>
<dbReference type="PANTHER" id="PTHR33308">
    <property type="entry name" value="PEPTIDOGLYCAN HYDROLASE FLGJ"/>
    <property type="match status" value="1"/>
</dbReference>
<dbReference type="GO" id="GO:0044780">
    <property type="term" value="P:bacterial-type flagellum assembly"/>
    <property type="evidence" value="ECO:0007669"/>
    <property type="project" value="InterPro"/>
</dbReference>
<evidence type="ECO:0000256" key="6">
    <source>
        <dbReference type="ARBA" id="ARBA00022764"/>
    </source>
</evidence>